<dbReference type="STRING" id="1833852.B0537_14825"/>
<gene>
    <name evidence="3" type="ORF">B0537_14825</name>
</gene>
<proteinExistence type="predicted"/>
<dbReference type="Proteomes" id="UP000189464">
    <property type="component" value="Chromosome"/>
</dbReference>
<dbReference type="OrthoDB" id="291892at2"/>
<organism evidence="3 4">
    <name type="scientific">Desulforamulus ferrireducens</name>
    <dbReference type="NCBI Taxonomy" id="1833852"/>
    <lineage>
        <taxon>Bacteria</taxon>
        <taxon>Bacillati</taxon>
        <taxon>Bacillota</taxon>
        <taxon>Clostridia</taxon>
        <taxon>Eubacteriales</taxon>
        <taxon>Peptococcaceae</taxon>
        <taxon>Desulforamulus</taxon>
    </lineage>
</organism>
<keyword evidence="4" id="KW-1185">Reference proteome</keyword>
<keyword evidence="1" id="KW-0472">Membrane</keyword>
<keyword evidence="1" id="KW-1133">Transmembrane helix</keyword>
<dbReference type="AlphaFoldDB" id="A0A1S6IZN8"/>
<evidence type="ECO:0000259" key="2">
    <source>
        <dbReference type="Pfam" id="PF04892"/>
    </source>
</evidence>
<reference evidence="3 4" key="1">
    <citation type="journal article" date="2016" name="Int. J. Syst. Evol. Microbiol.">
        <title>Desulfotomaculum ferrireducens sp. nov., a moderately thermophilic sulfate-reducing and dissimilatory Fe(III)-reducing bacterium isolated from compost.</title>
        <authorList>
            <person name="Yang G."/>
            <person name="Guo J."/>
            <person name="Zhuang L."/>
            <person name="Yuan Y."/>
            <person name="Zhou S."/>
        </authorList>
    </citation>
    <scope>NUCLEOTIDE SEQUENCE [LARGE SCALE GENOMIC DNA]</scope>
    <source>
        <strain evidence="3 4">GSS09</strain>
    </source>
</reference>
<evidence type="ECO:0000313" key="3">
    <source>
        <dbReference type="EMBL" id="AQS60235.1"/>
    </source>
</evidence>
<dbReference type="KEGG" id="dfg:B0537_14825"/>
<dbReference type="EMBL" id="CP019698">
    <property type="protein sequence ID" value="AQS60235.1"/>
    <property type="molecule type" value="Genomic_DNA"/>
</dbReference>
<accession>A0A1S6IZN8</accession>
<feature type="domain" description="VanZ-like" evidence="2">
    <location>
        <begin position="39"/>
        <end position="121"/>
    </location>
</feature>
<protein>
    <recommendedName>
        <fullName evidence="2">VanZ-like domain-containing protein</fullName>
    </recommendedName>
</protein>
<name>A0A1S6IZN8_9FIRM</name>
<sequence>MPLLKWLVRSTLRILPLGYMAFIWYLSSQSSGAVVNFSFYDSLIKESLHLVEFALLYALLVLALLTWGELSPRGNKIALVIAVLYALLDEFHQYFVPSRSATVTDLIKDFLGIAVVWYLIKKNYFAQQPTRLGGWLRKITLCLVPNQVRSEEEKEG</sequence>
<dbReference type="Pfam" id="PF04892">
    <property type="entry name" value="VanZ"/>
    <property type="match status" value="1"/>
</dbReference>
<evidence type="ECO:0000313" key="4">
    <source>
        <dbReference type="Proteomes" id="UP000189464"/>
    </source>
</evidence>
<feature type="transmembrane region" description="Helical" evidence="1">
    <location>
        <begin position="7"/>
        <end position="27"/>
    </location>
</feature>
<dbReference type="InterPro" id="IPR006976">
    <property type="entry name" value="VanZ-like"/>
</dbReference>
<feature type="transmembrane region" description="Helical" evidence="1">
    <location>
        <begin position="47"/>
        <end position="65"/>
    </location>
</feature>
<dbReference type="NCBIfam" id="NF037970">
    <property type="entry name" value="vanZ_1"/>
    <property type="match status" value="1"/>
</dbReference>
<dbReference type="RefSeq" id="WP_077715266.1">
    <property type="nucleotide sequence ID" value="NZ_CP019698.1"/>
</dbReference>
<evidence type="ECO:0000256" key="1">
    <source>
        <dbReference type="SAM" id="Phobius"/>
    </source>
</evidence>
<keyword evidence="1" id="KW-0812">Transmembrane</keyword>